<feature type="domain" description="Resolvase/invertase-type recombinase catalytic" evidence="2">
    <location>
        <begin position="9"/>
        <end position="158"/>
    </location>
</feature>
<sequence>MSRQSDNKITALYCRLSRDDELTGDSNSIVNQKAILSKYAKENGFKNPLFFVDDGYSGANFDRPSWSELVEKIENGEVATLIVKDMSRLGRDYLRVGLYTDVLFPEKGVRFIAISNGVDSANQQENDFTPFLNIINEWYCRDTSKKIRAVMKSKGEAGEHLCTNPPYGYMKDPDNKKRWLVDETAAEVVKRIFALCLDGYGPSQIARILKEDKVLTPTVHFLQTGRATRNTPPDNLYSWTGDTIADILERPEYQGHTVNFKTYKQSYKSKKTCYNPIEKQLVFENTHEAIIDVDTWERVQELRKNKRRPTRTGKTNLFSGIVRCADCGEKLYYCTGKNFEARQDHFVCSTSRLKGKDVCPTHFIRAVVLEQGVLAHMRLVIACASTHEERFRAAMGAKQKAEAKKELAAKRRQLTQAERRIEELDRLFKRIYEDNANGKLSDSRFQMLSDDYEREQEELREKLLQLNEEIIEQEEQAENIDRFIGKVRKYLDLNELTPAVLNDMVKAVYVHAPDKSSGHREQQIDISYDLVGILPASLLADLQNGETA</sequence>
<dbReference type="SMART" id="SM00857">
    <property type="entry name" value="Resolvase"/>
    <property type="match status" value="1"/>
</dbReference>
<comment type="caution">
    <text evidence="4">The sequence shown here is derived from an EMBL/GenBank/DDBJ whole genome shotgun (WGS) entry which is preliminary data.</text>
</comment>
<dbReference type="PANTHER" id="PTHR30461">
    <property type="entry name" value="DNA-INVERTASE FROM LAMBDOID PROPHAGE"/>
    <property type="match status" value="1"/>
</dbReference>
<dbReference type="AlphaFoldDB" id="A0A414UAK0"/>
<dbReference type="Pfam" id="PF14287">
    <property type="entry name" value="DUF4368"/>
    <property type="match status" value="1"/>
</dbReference>
<feature type="coiled-coil region" evidence="1">
    <location>
        <begin position="397"/>
        <end position="483"/>
    </location>
</feature>
<dbReference type="PROSITE" id="PS51736">
    <property type="entry name" value="RECOMBINASES_3"/>
    <property type="match status" value="1"/>
</dbReference>
<dbReference type="GO" id="GO:0003677">
    <property type="term" value="F:DNA binding"/>
    <property type="evidence" value="ECO:0007669"/>
    <property type="project" value="InterPro"/>
</dbReference>
<dbReference type="InterPro" id="IPR038109">
    <property type="entry name" value="DNA_bind_recomb_sf"/>
</dbReference>
<evidence type="ECO:0000259" key="3">
    <source>
        <dbReference type="PROSITE" id="PS51737"/>
    </source>
</evidence>
<evidence type="ECO:0000313" key="5">
    <source>
        <dbReference type="Proteomes" id="UP000286595"/>
    </source>
</evidence>
<dbReference type="InterPro" id="IPR025827">
    <property type="entry name" value="Zn_ribbon_recom_dom"/>
</dbReference>
<accession>A0A414UAK0</accession>
<dbReference type="GO" id="GO:0000150">
    <property type="term" value="F:DNA strand exchange activity"/>
    <property type="evidence" value="ECO:0007669"/>
    <property type="project" value="InterPro"/>
</dbReference>
<dbReference type="Pfam" id="PF00239">
    <property type="entry name" value="Resolvase"/>
    <property type="match status" value="1"/>
</dbReference>
<dbReference type="InterPro" id="IPR006119">
    <property type="entry name" value="Resolv_N"/>
</dbReference>
<feature type="domain" description="Recombinase" evidence="3">
    <location>
        <begin position="166"/>
        <end position="309"/>
    </location>
</feature>
<dbReference type="InterPro" id="IPR050639">
    <property type="entry name" value="SSR_resolvase"/>
</dbReference>
<evidence type="ECO:0000259" key="2">
    <source>
        <dbReference type="PROSITE" id="PS51736"/>
    </source>
</evidence>
<dbReference type="Gene3D" id="3.40.50.1390">
    <property type="entry name" value="Resolvase, N-terminal catalytic domain"/>
    <property type="match status" value="1"/>
</dbReference>
<dbReference type="PROSITE" id="PS51737">
    <property type="entry name" value="RECOMBINASE_DNA_BIND"/>
    <property type="match status" value="1"/>
</dbReference>
<dbReference type="RefSeq" id="WP_118218380.1">
    <property type="nucleotide sequence ID" value="NZ_QRIM01000011.1"/>
</dbReference>
<dbReference type="InterPro" id="IPR011109">
    <property type="entry name" value="DNA_bind_recombinase_dom"/>
</dbReference>
<dbReference type="SUPFAM" id="SSF53041">
    <property type="entry name" value="Resolvase-like"/>
    <property type="match status" value="1"/>
</dbReference>
<name>A0A414UAK0_9FIRM</name>
<dbReference type="Pfam" id="PF07508">
    <property type="entry name" value="Recombinase"/>
    <property type="match status" value="1"/>
</dbReference>
<organism evidence="4 5">
    <name type="scientific">Coprococcus comes</name>
    <dbReference type="NCBI Taxonomy" id="410072"/>
    <lineage>
        <taxon>Bacteria</taxon>
        <taxon>Bacillati</taxon>
        <taxon>Bacillota</taxon>
        <taxon>Clostridia</taxon>
        <taxon>Lachnospirales</taxon>
        <taxon>Lachnospiraceae</taxon>
        <taxon>Coprococcus</taxon>
    </lineage>
</organism>
<dbReference type="InterPro" id="IPR025378">
    <property type="entry name" value="DUF4368"/>
</dbReference>
<keyword evidence="1" id="KW-0175">Coiled coil</keyword>
<dbReference type="PANTHER" id="PTHR30461:SF23">
    <property type="entry name" value="DNA RECOMBINASE-RELATED"/>
    <property type="match status" value="1"/>
</dbReference>
<dbReference type="Gene3D" id="3.90.1750.20">
    <property type="entry name" value="Putative Large Serine Recombinase, Chain B, Domain 2"/>
    <property type="match status" value="1"/>
</dbReference>
<evidence type="ECO:0000256" key="1">
    <source>
        <dbReference type="SAM" id="Coils"/>
    </source>
</evidence>
<reference evidence="4 5" key="1">
    <citation type="submission" date="2018-08" db="EMBL/GenBank/DDBJ databases">
        <title>A genome reference for cultivated species of the human gut microbiota.</title>
        <authorList>
            <person name="Zou Y."/>
            <person name="Xue W."/>
            <person name="Luo G."/>
        </authorList>
    </citation>
    <scope>NUCLEOTIDE SEQUENCE [LARGE SCALE GENOMIC DNA]</scope>
    <source>
        <strain evidence="4 5">AM22-12LB</strain>
    </source>
</reference>
<dbReference type="Proteomes" id="UP000286595">
    <property type="component" value="Unassembled WGS sequence"/>
</dbReference>
<dbReference type="CDD" id="cd03770">
    <property type="entry name" value="SR_TndX_transposase"/>
    <property type="match status" value="1"/>
</dbReference>
<dbReference type="Pfam" id="PF13408">
    <property type="entry name" value="Zn_ribbon_recom"/>
    <property type="match status" value="1"/>
</dbReference>
<gene>
    <name evidence="4" type="ORF">DW252_10265</name>
</gene>
<dbReference type="InterPro" id="IPR036162">
    <property type="entry name" value="Resolvase-like_N_sf"/>
</dbReference>
<protein>
    <submittedName>
        <fullName evidence="4">DUF4368 domain-containing protein</fullName>
    </submittedName>
</protein>
<evidence type="ECO:0000313" key="4">
    <source>
        <dbReference type="EMBL" id="RHG59892.1"/>
    </source>
</evidence>
<proteinExistence type="predicted"/>
<dbReference type="EMBL" id="QRIM01000011">
    <property type="protein sequence ID" value="RHG59892.1"/>
    <property type="molecule type" value="Genomic_DNA"/>
</dbReference>